<feature type="chain" id="PRO_5004579557" description="Receptor ligand binding region domain-containing protein" evidence="1">
    <location>
        <begin position="28"/>
        <end position="137"/>
    </location>
</feature>
<sequence>MAGGRWNFYLNEWLLLSLVCCFCCVSADEQLRDLHIAGIFPMKGIGGWAGGLACRPAAFLAIDDVNLRTDVLKGYRLNVHWNDSETKCCLTSWQWQTSFISSFRWLTIVIMFLGYETIDSLRFLVRDQKRDLKNETF</sequence>
<evidence type="ECO:0008006" key="4">
    <source>
        <dbReference type="Google" id="ProtNLM"/>
    </source>
</evidence>
<dbReference type="STRING" id="126957.T1IUR4"/>
<feature type="signal peptide" evidence="1">
    <location>
        <begin position="1"/>
        <end position="27"/>
    </location>
</feature>
<dbReference type="SUPFAM" id="SSF53822">
    <property type="entry name" value="Periplasmic binding protein-like I"/>
    <property type="match status" value="1"/>
</dbReference>
<proteinExistence type="predicted"/>
<dbReference type="AlphaFoldDB" id="T1IUR4"/>
<dbReference type="InterPro" id="IPR028082">
    <property type="entry name" value="Peripla_BP_I"/>
</dbReference>
<organism evidence="2 3">
    <name type="scientific">Strigamia maritima</name>
    <name type="common">European centipede</name>
    <name type="synonym">Geophilus maritimus</name>
    <dbReference type="NCBI Taxonomy" id="126957"/>
    <lineage>
        <taxon>Eukaryota</taxon>
        <taxon>Metazoa</taxon>
        <taxon>Ecdysozoa</taxon>
        <taxon>Arthropoda</taxon>
        <taxon>Myriapoda</taxon>
        <taxon>Chilopoda</taxon>
        <taxon>Pleurostigmophora</taxon>
        <taxon>Geophilomorpha</taxon>
        <taxon>Linotaeniidae</taxon>
        <taxon>Strigamia</taxon>
    </lineage>
</organism>
<dbReference type="EnsemblMetazoa" id="SMAR004893-RA">
    <property type="protein sequence ID" value="SMAR004893-PA"/>
    <property type="gene ID" value="SMAR004893"/>
</dbReference>
<reference evidence="2" key="2">
    <citation type="submission" date="2015-02" db="UniProtKB">
        <authorList>
            <consortium name="EnsemblMetazoa"/>
        </authorList>
    </citation>
    <scope>IDENTIFICATION</scope>
</reference>
<evidence type="ECO:0000313" key="3">
    <source>
        <dbReference type="Proteomes" id="UP000014500"/>
    </source>
</evidence>
<keyword evidence="1" id="KW-0732">Signal</keyword>
<protein>
    <recommendedName>
        <fullName evidence="4">Receptor ligand binding region domain-containing protein</fullName>
    </recommendedName>
</protein>
<accession>T1IUR4</accession>
<evidence type="ECO:0000313" key="2">
    <source>
        <dbReference type="EnsemblMetazoa" id="SMAR004893-PA"/>
    </source>
</evidence>
<dbReference type="HOGENOM" id="CLU_1867671_0_0_1"/>
<dbReference type="Proteomes" id="UP000014500">
    <property type="component" value="Unassembled WGS sequence"/>
</dbReference>
<dbReference type="eggNOG" id="KOG1055">
    <property type="taxonomic scope" value="Eukaryota"/>
</dbReference>
<reference evidence="3" key="1">
    <citation type="submission" date="2011-05" db="EMBL/GenBank/DDBJ databases">
        <authorList>
            <person name="Richards S.R."/>
            <person name="Qu J."/>
            <person name="Jiang H."/>
            <person name="Jhangiani S.N."/>
            <person name="Agravi P."/>
            <person name="Goodspeed R."/>
            <person name="Gross S."/>
            <person name="Mandapat C."/>
            <person name="Jackson L."/>
            <person name="Mathew T."/>
            <person name="Pu L."/>
            <person name="Thornton R."/>
            <person name="Saada N."/>
            <person name="Wilczek-Boney K.B."/>
            <person name="Lee S."/>
            <person name="Kovar C."/>
            <person name="Wu Y."/>
            <person name="Scherer S.E."/>
            <person name="Worley K.C."/>
            <person name="Muzny D.M."/>
            <person name="Gibbs R."/>
        </authorList>
    </citation>
    <scope>NUCLEOTIDE SEQUENCE</scope>
    <source>
        <strain evidence="3">Brora</strain>
    </source>
</reference>
<evidence type="ECO:0000256" key="1">
    <source>
        <dbReference type="SAM" id="SignalP"/>
    </source>
</evidence>
<name>T1IUR4_STRMM</name>
<dbReference type="Gene3D" id="3.40.50.2300">
    <property type="match status" value="1"/>
</dbReference>
<dbReference type="EMBL" id="JH431553">
    <property type="status" value="NOT_ANNOTATED_CDS"/>
    <property type="molecule type" value="Genomic_DNA"/>
</dbReference>
<keyword evidence="3" id="KW-1185">Reference proteome</keyword>